<keyword evidence="1" id="KW-0732">Signal</keyword>
<dbReference type="PANTHER" id="PTHR35038">
    <property type="entry name" value="DISSIMILATORY SULFITE REDUCTASE SIRA"/>
    <property type="match status" value="1"/>
</dbReference>
<dbReference type="NCBIfam" id="TIGR01905">
    <property type="entry name" value="paired_CXXCH_1"/>
    <property type="match status" value="2"/>
</dbReference>
<dbReference type="SUPFAM" id="SSF48695">
    <property type="entry name" value="Multiheme cytochromes"/>
    <property type="match status" value="1"/>
</dbReference>
<keyword evidence="5" id="KW-1185">Reference proteome</keyword>
<feature type="domain" description="Doubled CXXCH motif" evidence="2">
    <location>
        <begin position="169"/>
        <end position="211"/>
    </location>
</feature>
<dbReference type="InterPro" id="IPR036280">
    <property type="entry name" value="Multihaem_cyt_sf"/>
</dbReference>
<comment type="caution">
    <text evidence="4">The sequence shown here is derived from an EMBL/GenBank/DDBJ whole genome shotgun (WGS) entry which is preliminary data.</text>
</comment>
<evidence type="ECO:0000313" key="5">
    <source>
        <dbReference type="Proteomes" id="UP001154240"/>
    </source>
</evidence>
<dbReference type="Gene3D" id="1.10.1130.10">
    <property type="entry name" value="Flavocytochrome C3, Chain A"/>
    <property type="match status" value="1"/>
</dbReference>
<dbReference type="InterPro" id="IPR053875">
    <property type="entry name" value="Cytochrom_c_NrfB-like_dom"/>
</dbReference>
<dbReference type="InterPro" id="IPR010177">
    <property type="entry name" value="Paired_CXXCH_1"/>
</dbReference>
<dbReference type="AlphaFoldDB" id="A0A9X4MMV8"/>
<feature type="domain" description="Cytochrome c-type protein NrfB-like" evidence="3">
    <location>
        <begin position="72"/>
        <end position="148"/>
    </location>
</feature>
<reference evidence="4" key="2">
    <citation type="submission" date="2022-10" db="EMBL/GenBank/DDBJ databases">
        <authorList>
            <person name="Aronson H.S."/>
        </authorList>
    </citation>
    <scope>NUCLEOTIDE SEQUENCE</scope>
    <source>
        <strain evidence="4">RS19-109</strain>
    </source>
</reference>
<name>A0A9X4MMV8_9BACT</name>
<feature type="domain" description="Doubled CXXCH motif" evidence="2">
    <location>
        <begin position="218"/>
        <end position="255"/>
    </location>
</feature>
<gene>
    <name evidence="4" type="ORF">OLX77_05535</name>
</gene>
<evidence type="ECO:0000259" key="2">
    <source>
        <dbReference type="Pfam" id="PF09699"/>
    </source>
</evidence>
<dbReference type="Pfam" id="PF09699">
    <property type="entry name" value="Paired_CXXCH_1"/>
    <property type="match status" value="2"/>
</dbReference>
<dbReference type="InterPro" id="IPR051829">
    <property type="entry name" value="Multiheme_Cytochr_ET"/>
</dbReference>
<dbReference type="GO" id="GO:0016491">
    <property type="term" value="F:oxidoreductase activity"/>
    <property type="evidence" value="ECO:0007669"/>
    <property type="project" value="TreeGrafter"/>
</dbReference>
<dbReference type="Gene3D" id="1.10.287.3080">
    <property type="match status" value="1"/>
</dbReference>
<evidence type="ECO:0000313" key="4">
    <source>
        <dbReference type="EMBL" id="MDG4475622.1"/>
    </source>
</evidence>
<sequence>MRKRNRLLPKVVVSAWSLTMITMGWGLWGQFLAPDAAQAAELGAACVSCHEKPVASFKDSYHAKIWQGKNDCQSCHGATDKHVNDPSKQNVVSFGKGGGRTAEELSKQCLGCHQKSAHMSLWEMGAHKKNDVTCIACHDIHSPRSTVKQPTVCFTCHKDVRSDANKMSHHPIIEGKVKCSDCHNTHGTLTKHMLKAENVNQLCYKCHADKRGPWIWEHPPVEENCATCHTPHGSRHETLLVEKVVNLCQNCHDDRQHHDGPYDNTSGFGGAASASQFRARACLECHHAIHGSANFRRSFSR</sequence>
<evidence type="ECO:0000259" key="3">
    <source>
        <dbReference type="Pfam" id="PF22678"/>
    </source>
</evidence>
<dbReference type="EMBL" id="JAPHEH010000001">
    <property type="protein sequence ID" value="MDG4475622.1"/>
    <property type="molecule type" value="Genomic_DNA"/>
</dbReference>
<reference evidence="4" key="1">
    <citation type="journal article" date="2022" name="bioRxiv">
        <title>Thiovibrio frasassiensisgen. nov., sp. nov., an autotrophic, elemental sulfur disproportionating bacterium isolated from sulfidic karst sediment, and proposal of Thiovibrionaceae fam. nov.</title>
        <authorList>
            <person name="Aronson H."/>
            <person name="Thomas C."/>
            <person name="Bhattacharyya M."/>
            <person name="Eckstein S."/>
            <person name="Jensen S."/>
            <person name="Barco R."/>
            <person name="Macalady J."/>
            <person name="Amend J."/>
        </authorList>
    </citation>
    <scope>NUCLEOTIDE SEQUENCE</scope>
    <source>
        <strain evidence="4">RS19-109</strain>
    </source>
</reference>
<dbReference type="RefSeq" id="WP_307632595.1">
    <property type="nucleotide sequence ID" value="NZ_JAPHEH010000001.1"/>
</dbReference>
<dbReference type="InterPro" id="IPR020015">
    <property type="entry name" value="Decahaem_cyt-c_DmsE"/>
</dbReference>
<proteinExistence type="predicted"/>
<dbReference type="Pfam" id="PF22678">
    <property type="entry name" value="Cytochrom_c_NrfB-like"/>
    <property type="match status" value="1"/>
</dbReference>
<dbReference type="NCBIfam" id="TIGR03508">
    <property type="entry name" value="decahem_SO"/>
    <property type="match status" value="1"/>
</dbReference>
<accession>A0A9X4MMV8</accession>
<protein>
    <submittedName>
        <fullName evidence="4">DmsE family decaheme c-type cytochrome</fullName>
    </submittedName>
</protein>
<organism evidence="4 5">
    <name type="scientific">Thiovibrio frasassiensis</name>
    <dbReference type="NCBI Taxonomy" id="2984131"/>
    <lineage>
        <taxon>Bacteria</taxon>
        <taxon>Pseudomonadati</taxon>
        <taxon>Thermodesulfobacteriota</taxon>
        <taxon>Desulfobulbia</taxon>
        <taxon>Desulfobulbales</taxon>
        <taxon>Thiovibrionaceae</taxon>
        <taxon>Thiovibrio</taxon>
    </lineage>
</organism>
<dbReference type="PANTHER" id="PTHR35038:SF8">
    <property type="entry name" value="C-TYPE POLYHEME CYTOCHROME OMCC"/>
    <property type="match status" value="1"/>
</dbReference>
<dbReference type="Proteomes" id="UP001154240">
    <property type="component" value="Unassembled WGS sequence"/>
</dbReference>
<evidence type="ECO:0000256" key="1">
    <source>
        <dbReference type="ARBA" id="ARBA00022729"/>
    </source>
</evidence>